<comment type="caution">
    <text evidence="6">The sequence shown here is derived from an EMBL/GenBank/DDBJ whole genome shotgun (WGS) entry which is preliminary data.</text>
</comment>
<dbReference type="InterPro" id="IPR001279">
    <property type="entry name" value="Metallo-B-lactamas"/>
</dbReference>
<dbReference type="SUPFAM" id="SSF56281">
    <property type="entry name" value="Metallo-hydrolase/oxidoreductase"/>
    <property type="match status" value="1"/>
</dbReference>
<dbReference type="AlphaFoldDB" id="A0A369KU32"/>
<dbReference type="GO" id="GO:0046872">
    <property type="term" value="F:metal ion binding"/>
    <property type="evidence" value="ECO:0007669"/>
    <property type="project" value="UniProtKB-KW"/>
</dbReference>
<evidence type="ECO:0000313" key="6">
    <source>
        <dbReference type="EMBL" id="RDB37268.1"/>
    </source>
</evidence>
<accession>A0A369KU32</accession>
<dbReference type="RefSeq" id="WP_338636431.1">
    <property type="nucleotide sequence ID" value="NZ_CP146516.1"/>
</dbReference>
<dbReference type="PANTHER" id="PTHR42978">
    <property type="entry name" value="QUORUM-QUENCHING LACTONASE YTNP-RELATED-RELATED"/>
    <property type="match status" value="1"/>
</dbReference>
<reference evidence="6" key="1">
    <citation type="submission" date="2018-04" db="EMBL/GenBank/DDBJ databases">
        <title>Draft genome sequence of the Candidatus Spirobacillus cienkowskii, a pathogen of freshwater Daphnia species, reconstructed from hemolymph metagenomic reads.</title>
        <authorList>
            <person name="Bresciani L."/>
            <person name="Lemos L.N."/>
            <person name="Wale N."/>
            <person name="Lin J.Y."/>
            <person name="Fernandes G.R."/>
            <person name="Duffy M.A."/>
            <person name="Rodrigues J.M."/>
        </authorList>
    </citation>
    <scope>NUCLEOTIDE SEQUENCE [LARGE SCALE GENOMIC DNA]</scope>
    <source>
        <strain evidence="6">Binning01</strain>
    </source>
</reference>
<keyword evidence="4" id="KW-0862">Zinc</keyword>
<dbReference type="InterPro" id="IPR051013">
    <property type="entry name" value="MBL_superfamily_lactonases"/>
</dbReference>
<dbReference type="InterPro" id="IPR036866">
    <property type="entry name" value="RibonucZ/Hydroxyglut_hydro"/>
</dbReference>
<gene>
    <name evidence="6" type="ORF">DCC88_00760</name>
</gene>
<name>A0A369KU32_9BACT</name>
<keyword evidence="2" id="KW-0479">Metal-binding</keyword>
<evidence type="ECO:0000256" key="4">
    <source>
        <dbReference type="ARBA" id="ARBA00022833"/>
    </source>
</evidence>
<dbReference type="EMBL" id="QOVW01000003">
    <property type="protein sequence ID" value="RDB37268.1"/>
    <property type="molecule type" value="Genomic_DNA"/>
</dbReference>
<protein>
    <submittedName>
        <fullName evidence="6">MBL fold metallo-hydrolase</fullName>
    </submittedName>
</protein>
<dbReference type="CDD" id="cd16281">
    <property type="entry name" value="metallo-hydrolase-like_MBL-fold"/>
    <property type="match status" value="1"/>
</dbReference>
<evidence type="ECO:0000259" key="5">
    <source>
        <dbReference type="SMART" id="SM00849"/>
    </source>
</evidence>
<dbReference type="Gene3D" id="3.60.15.10">
    <property type="entry name" value="Ribonuclease Z/Hydroxyacylglutathione hydrolase-like"/>
    <property type="match status" value="1"/>
</dbReference>
<keyword evidence="7" id="KW-1185">Reference proteome</keyword>
<proteinExistence type="inferred from homology"/>
<dbReference type="Pfam" id="PF00753">
    <property type="entry name" value="Lactamase_B"/>
    <property type="match status" value="1"/>
</dbReference>
<dbReference type="Proteomes" id="UP000253934">
    <property type="component" value="Unassembled WGS sequence"/>
</dbReference>
<comment type="similarity">
    <text evidence="1">Belongs to the metallo-beta-lactamase superfamily.</text>
</comment>
<evidence type="ECO:0000256" key="3">
    <source>
        <dbReference type="ARBA" id="ARBA00022801"/>
    </source>
</evidence>
<dbReference type="PANTHER" id="PTHR42978:SF6">
    <property type="entry name" value="QUORUM-QUENCHING LACTONASE YTNP-RELATED"/>
    <property type="match status" value="1"/>
</dbReference>
<evidence type="ECO:0000256" key="1">
    <source>
        <dbReference type="ARBA" id="ARBA00007749"/>
    </source>
</evidence>
<sequence>MDIISLEGNTQMLDGGAMFGNAPKAIWQSWTSSDSLNRIPLACRSLLLKNINGKNILLEAGVGAFFEPKLKERYGVVENEHILLKNLEKYNLSDKDIDIVILSHLHFDHAGGILSAYGEGETRLLFPNAQFYVGKEHWSRALNPHPRDKASFIPLINQLLQKSGRLVLVDSQSHTDLSPFITFRFSHGHTPGLMLSEIHLNDGPLVFASDLIPGFSWVHVPITMGYDRYPELVIDEKKTLLEDLINKNGKLFFTHDIKNPIGILKKDDNGKFFAEAFNYKLGTT</sequence>
<feature type="domain" description="Metallo-beta-lactamase" evidence="5">
    <location>
        <begin position="42"/>
        <end position="255"/>
    </location>
</feature>
<dbReference type="SMART" id="SM00849">
    <property type="entry name" value="Lactamase_B"/>
    <property type="match status" value="1"/>
</dbReference>
<evidence type="ECO:0000256" key="2">
    <source>
        <dbReference type="ARBA" id="ARBA00022723"/>
    </source>
</evidence>
<evidence type="ECO:0000313" key="7">
    <source>
        <dbReference type="Proteomes" id="UP000253934"/>
    </source>
</evidence>
<organism evidence="6 7">
    <name type="scientific">Spirobacillus cienkowskii</name>
    <dbReference type="NCBI Taxonomy" id="495820"/>
    <lineage>
        <taxon>Bacteria</taxon>
        <taxon>Pseudomonadati</taxon>
        <taxon>Bdellovibrionota</taxon>
        <taxon>Oligoflexia</taxon>
        <taxon>Silvanigrellales</taxon>
        <taxon>Spirobacillus</taxon>
    </lineage>
</organism>
<keyword evidence="3" id="KW-0378">Hydrolase</keyword>
<dbReference type="GO" id="GO:0016787">
    <property type="term" value="F:hydrolase activity"/>
    <property type="evidence" value="ECO:0007669"/>
    <property type="project" value="UniProtKB-KW"/>
</dbReference>